<reference evidence="4 5" key="1">
    <citation type="journal article" date="2015" name="Genome Announc.">
        <title>Expanding the biotechnology potential of lactobacilli through comparative genomics of 213 strains and associated genera.</title>
        <authorList>
            <person name="Sun Z."/>
            <person name="Harris H.M."/>
            <person name="McCann A."/>
            <person name="Guo C."/>
            <person name="Argimon S."/>
            <person name="Zhang W."/>
            <person name="Yang X."/>
            <person name="Jeffery I.B."/>
            <person name="Cooney J.C."/>
            <person name="Kagawa T.F."/>
            <person name="Liu W."/>
            <person name="Song Y."/>
            <person name="Salvetti E."/>
            <person name="Wrobel A."/>
            <person name="Rasinkangas P."/>
            <person name="Parkhill J."/>
            <person name="Rea M.C."/>
            <person name="O'Sullivan O."/>
            <person name="Ritari J."/>
            <person name="Douillard F.P."/>
            <person name="Paul Ross R."/>
            <person name="Yang R."/>
            <person name="Briner A.E."/>
            <person name="Felis G.E."/>
            <person name="de Vos W.M."/>
            <person name="Barrangou R."/>
            <person name="Klaenhammer T.R."/>
            <person name="Caufield P.W."/>
            <person name="Cui Y."/>
            <person name="Zhang H."/>
            <person name="O'Toole P.W."/>
        </authorList>
    </citation>
    <scope>NUCLEOTIDE SEQUENCE [LARGE SCALE GENOMIC DNA]</scope>
    <source>
        <strain evidence="4 5">DSM 15946</strain>
    </source>
</reference>
<evidence type="ECO:0000256" key="1">
    <source>
        <dbReference type="ARBA" id="ARBA00006723"/>
    </source>
</evidence>
<dbReference type="PATRIC" id="fig|1423760.3.peg.846"/>
<dbReference type="GO" id="GO:0016853">
    <property type="term" value="F:isomerase activity"/>
    <property type="evidence" value="ECO:0007669"/>
    <property type="project" value="UniProtKB-KW"/>
</dbReference>
<dbReference type="Proteomes" id="UP000050816">
    <property type="component" value="Unassembled WGS sequence"/>
</dbReference>
<evidence type="ECO:0000313" key="5">
    <source>
        <dbReference type="Proteomes" id="UP000050816"/>
    </source>
</evidence>
<dbReference type="NCBIfam" id="NF002571">
    <property type="entry name" value="PRK02220.1"/>
    <property type="match status" value="1"/>
</dbReference>
<dbReference type="Pfam" id="PF01361">
    <property type="entry name" value="Tautomerase"/>
    <property type="match status" value="1"/>
</dbReference>
<dbReference type="Gene3D" id="3.30.429.10">
    <property type="entry name" value="Macrophage Migration Inhibitory Factor"/>
    <property type="match status" value="1"/>
</dbReference>
<sequence length="106" mass="11686">MGPPGLADFSFFSGANHNFSADAFRCKRKYGKIRLLNNGHKEEETMPLVHIELLEGRTPEQLKGLVQDVTAAIAKNANVPEERIHIVLSEMKPDHYAVGGTLKSEG</sequence>
<dbReference type="PANTHER" id="PTHR35530:SF1">
    <property type="entry name" value="2-HYDROXYMUCONATE TAUTOMERASE"/>
    <property type="match status" value="1"/>
</dbReference>
<accession>A0A0R1UDH7</accession>
<name>A0A0R1UDH7_9LACO</name>
<evidence type="ECO:0000313" key="4">
    <source>
        <dbReference type="EMBL" id="KRL87723.1"/>
    </source>
</evidence>
<comment type="caution">
    <text evidence="4">The sequence shown here is derived from an EMBL/GenBank/DDBJ whole genome shotgun (WGS) entry which is preliminary data.</text>
</comment>
<dbReference type="EMBL" id="AZFK01000087">
    <property type="protein sequence ID" value="KRL87723.1"/>
    <property type="molecule type" value="Genomic_DNA"/>
</dbReference>
<dbReference type="InterPro" id="IPR004370">
    <property type="entry name" value="4-OT-like_dom"/>
</dbReference>
<gene>
    <name evidence="4" type="ORF">FC43_GL000823</name>
</gene>
<dbReference type="SUPFAM" id="SSF55331">
    <property type="entry name" value="Tautomerase/MIF"/>
    <property type="match status" value="1"/>
</dbReference>
<evidence type="ECO:0000259" key="3">
    <source>
        <dbReference type="Pfam" id="PF01361"/>
    </source>
</evidence>
<dbReference type="AlphaFoldDB" id="A0A0R1UDH7"/>
<dbReference type="PANTHER" id="PTHR35530">
    <property type="entry name" value="TAUTOMERASE-RELATED"/>
    <property type="match status" value="1"/>
</dbReference>
<organism evidence="4 5">
    <name type="scientific">Limosilactobacillus ingluviei DSM 15946</name>
    <dbReference type="NCBI Taxonomy" id="1423760"/>
    <lineage>
        <taxon>Bacteria</taxon>
        <taxon>Bacillati</taxon>
        <taxon>Bacillota</taxon>
        <taxon>Bacilli</taxon>
        <taxon>Lactobacillales</taxon>
        <taxon>Lactobacillaceae</taxon>
        <taxon>Limosilactobacillus</taxon>
    </lineage>
</organism>
<keyword evidence="2" id="KW-0413">Isomerase</keyword>
<feature type="domain" description="4-oxalocrotonate tautomerase-like" evidence="3">
    <location>
        <begin position="47"/>
        <end position="104"/>
    </location>
</feature>
<dbReference type="InterPro" id="IPR014347">
    <property type="entry name" value="Tautomerase/MIF_sf"/>
</dbReference>
<comment type="similarity">
    <text evidence="1">Belongs to the 4-oxalocrotonate tautomerase family.</text>
</comment>
<proteinExistence type="inferred from homology"/>
<protein>
    <recommendedName>
        <fullName evidence="3">4-oxalocrotonate tautomerase-like domain-containing protein</fullName>
    </recommendedName>
</protein>
<evidence type="ECO:0000256" key="2">
    <source>
        <dbReference type="ARBA" id="ARBA00023235"/>
    </source>
</evidence>